<gene>
    <name evidence="2" type="ORF">EW146_g10418</name>
</gene>
<sequence>MLRPLSPPSQNPDDVFTSMRFAWLPSDFLVSEDGVAHLISPYINNVHPSKQELYNTLVNIFGNDKTKTKGRNGRIQNVSCIWKHIGRGEIPYDPQAVNNHYAEYPGRTWQQRRRAWVSFVVNLRGKTLQCIIKLVNIHLTPENPKYNGGSWHVEGMLNERIVATGLYKISLNRAWRSAARSPTAPQYHLQYDNDCMQIPYDIDELVAPNIIVFLTINTHDLNSEDDLIQERGNVVTYEGLALAFPNIYQHRVSPFELLDPTNPGHRKIVAFFLVDPNHRNPSATNVPPQQEDWITKAISTSSSEGSVFARLPVELEEMVIDKVEGLMNR</sequence>
<dbReference type="InterPro" id="IPR049192">
    <property type="entry name" value="DUF4246_C"/>
</dbReference>
<reference evidence="2 3" key="1">
    <citation type="submission" date="2019-02" db="EMBL/GenBank/DDBJ databases">
        <title>Genome sequencing of the rare red list fungi Bondarzewia mesenterica.</title>
        <authorList>
            <person name="Buettner E."/>
            <person name="Kellner H."/>
        </authorList>
    </citation>
    <scope>NUCLEOTIDE SEQUENCE [LARGE SCALE GENOMIC DNA]</scope>
    <source>
        <strain evidence="2 3">DSM 108281</strain>
    </source>
</reference>
<dbReference type="PANTHER" id="PTHR33119">
    <property type="entry name" value="IFI3P"/>
    <property type="match status" value="1"/>
</dbReference>
<comment type="caution">
    <text evidence="2">The sequence shown here is derived from an EMBL/GenBank/DDBJ whole genome shotgun (WGS) entry which is preliminary data.</text>
</comment>
<dbReference type="Proteomes" id="UP000310158">
    <property type="component" value="Unassembled WGS sequence"/>
</dbReference>
<organism evidence="2 3">
    <name type="scientific">Bondarzewia mesenterica</name>
    <dbReference type="NCBI Taxonomy" id="1095465"/>
    <lineage>
        <taxon>Eukaryota</taxon>
        <taxon>Fungi</taxon>
        <taxon>Dikarya</taxon>
        <taxon>Basidiomycota</taxon>
        <taxon>Agaricomycotina</taxon>
        <taxon>Agaricomycetes</taxon>
        <taxon>Russulales</taxon>
        <taxon>Bondarzewiaceae</taxon>
        <taxon>Bondarzewia</taxon>
    </lineage>
</organism>
<dbReference type="PANTHER" id="PTHR33119:SF1">
    <property type="entry name" value="FE2OG DIOXYGENASE DOMAIN-CONTAINING PROTEIN"/>
    <property type="match status" value="1"/>
</dbReference>
<name>A0A4S4KXZ8_9AGAM</name>
<feature type="domain" description="DUF4246" evidence="1">
    <location>
        <begin position="16"/>
        <end position="296"/>
    </location>
</feature>
<accession>A0A4S4KXZ8</accession>
<keyword evidence="3" id="KW-1185">Reference proteome</keyword>
<dbReference type="OrthoDB" id="415532at2759"/>
<dbReference type="Pfam" id="PF14033">
    <property type="entry name" value="DUF4246"/>
    <property type="match status" value="1"/>
</dbReference>
<protein>
    <recommendedName>
        <fullName evidence="1">DUF4246 domain-containing protein</fullName>
    </recommendedName>
</protein>
<proteinExistence type="predicted"/>
<dbReference type="AlphaFoldDB" id="A0A4S4KXZ8"/>
<evidence type="ECO:0000313" key="2">
    <source>
        <dbReference type="EMBL" id="THH03537.1"/>
    </source>
</evidence>
<dbReference type="InterPro" id="IPR025340">
    <property type="entry name" value="DUF4246"/>
</dbReference>
<dbReference type="EMBL" id="SGPL01001326">
    <property type="protein sequence ID" value="THH03537.1"/>
    <property type="molecule type" value="Genomic_DNA"/>
</dbReference>
<evidence type="ECO:0000313" key="3">
    <source>
        <dbReference type="Proteomes" id="UP000310158"/>
    </source>
</evidence>
<evidence type="ECO:0000259" key="1">
    <source>
        <dbReference type="Pfam" id="PF14033"/>
    </source>
</evidence>